<keyword evidence="4" id="KW-1185">Reference proteome</keyword>
<sequence>MPRPRLGVIVPRDLPIADLLPFALRAEEIGLDEIWVVEDCFFRGGIAQAATILARTQSIRVGIGILPAAVRSPAMTALEAGTLAELHPGRLLLGIGHGMPEWMRQIGVWPKSPLTLLEETTGAVRALLHGERLSVDGRYVQLDDVALYSPPALAPPVLNGVRGPRSLEVAGRVADGTILDMPVTPEYLATVRAAVGRGQAAAGTSAPPEHTLVAFSLAVVHDDVAAAREIVRPALATFGAADWTAQIDPLPFAAAFRELRDSTPTPQEFSRALPDEWIDQLAIVGPPDVVRARLSALEANGVSSVVVVPTSPDPDRPDDPFAALDALARVVQDLASSASPCAEK</sequence>
<dbReference type="PANTHER" id="PTHR43244:SF1">
    <property type="entry name" value="5,10-METHYLENETETRAHYDROMETHANOPTERIN REDUCTASE"/>
    <property type="match status" value="1"/>
</dbReference>
<dbReference type="CDD" id="cd01097">
    <property type="entry name" value="Tetrahydromethanopterin_reductase"/>
    <property type="match status" value="1"/>
</dbReference>
<dbReference type="EMBL" id="JACSQF010000018">
    <property type="protein sequence ID" value="MBD7982204.1"/>
    <property type="molecule type" value="Genomic_DNA"/>
</dbReference>
<dbReference type="Pfam" id="PF00296">
    <property type="entry name" value="Bac_luciferase"/>
    <property type="match status" value="1"/>
</dbReference>
<dbReference type="InterPro" id="IPR050564">
    <property type="entry name" value="F420-G6PD/mer"/>
</dbReference>
<accession>A0ABR8U351</accession>
<dbReference type="RefSeq" id="WP_191805418.1">
    <property type="nucleotide sequence ID" value="NZ_JACSQF010000018.1"/>
</dbReference>
<keyword evidence="1" id="KW-0560">Oxidoreductase</keyword>
<dbReference type="InterPro" id="IPR036661">
    <property type="entry name" value="Luciferase-like_sf"/>
</dbReference>
<name>A0ABR8U351_9CELL</name>
<dbReference type="PANTHER" id="PTHR43244">
    <property type="match status" value="1"/>
</dbReference>
<dbReference type="InterPro" id="IPR011251">
    <property type="entry name" value="Luciferase-like_dom"/>
</dbReference>
<dbReference type="Gene3D" id="3.20.20.30">
    <property type="entry name" value="Luciferase-like domain"/>
    <property type="match status" value="1"/>
</dbReference>
<dbReference type="Proteomes" id="UP000655570">
    <property type="component" value="Unassembled WGS sequence"/>
</dbReference>
<gene>
    <name evidence="3" type="ORF">H9641_15980</name>
</gene>
<evidence type="ECO:0000313" key="3">
    <source>
        <dbReference type="EMBL" id="MBD7982204.1"/>
    </source>
</evidence>
<protein>
    <submittedName>
        <fullName evidence="3">LLM class flavin-dependent oxidoreductase</fullName>
    </submittedName>
</protein>
<evidence type="ECO:0000256" key="1">
    <source>
        <dbReference type="ARBA" id="ARBA00023002"/>
    </source>
</evidence>
<organism evidence="3 4">
    <name type="scientific">Oerskovia merdavium</name>
    <dbReference type="NCBI Taxonomy" id="2762227"/>
    <lineage>
        <taxon>Bacteria</taxon>
        <taxon>Bacillati</taxon>
        <taxon>Actinomycetota</taxon>
        <taxon>Actinomycetes</taxon>
        <taxon>Micrococcales</taxon>
        <taxon>Cellulomonadaceae</taxon>
        <taxon>Oerskovia</taxon>
    </lineage>
</organism>
<evidence type="ECO:0000259" key="2">
    <source>
        <dbReference type="Pfam" id="PF00296"/>
    </source>
</evidence>
<feature type="domain" description="Luciferase-like" evidence="2">
    <location>
        <begin position="15"/>
        <end position="303"/>
    </location>
</feature>
<proteinExistence type="predicted"/>
<evidence type="ECO:0000313" key="4">
    <source>
        <dbReference type="Proteomes" id="UP000655570"/>
    </source>
</evidence>
<dbReference type="SUPFAM" id="SSF51679">
    <property type="entry name" value="Bacterial luciferase-like"/>
    <property type="match status" value="1"/>
</dbReference>
<reference evidence="3 4" key="1">
    <citation type="submission" date="2020-08" db="EMBL/GenBank/DDBJ databases">
        <title>A Genomic Blueprint of the Chicken Gut Microbiome.</title>
        <authorList>
            <person name="Gilroy R."/>
            <person name="Ravi A."/>
            <person name="Getino M."/>
            <person name="Pursley I."/>
            <person name="Horton D.L."/>
            <person name="Alikhan N.-F."/>
            <person name="Baker D."/>
            <person name="Gharbi K."/>
            <person name="Hall N."/>
            <person name="Watson M."/>
            <person name="Adriaenssens E.M."/>
            <person name="Foster-Nyarko E."/>
            <person name="Jarju S."/>
            <person name="Secka A."/>
            <person name="Antonio M."/>
            <person name="Oren A."/>
            <person name="Chaudhuri R."/>
            <person name="La Ragione R.M."/>
            <person name="Hildebrand F."/>
            <person name="Pallen M.J."/>
        </authorList>
    </citation>
    <scope>NUCLEOTIDE SEQUENCE [LARGE SCALE GENOMIC DNA]</scope>
    <source>
        <strain evidence="3 4">Sa2CUA9</strain>
    </source>
</reference>
<comment type="caution">
    <text evidence="3">The sequence shown here is derived from an EMBL/GenBank/DDBJ whole genome shotgun (WGS) entry which is preliminary data.</text>
</comment>